<dbReference type="Pfam" id="PF00512">
    <property type="entry name" value="HisKA"/>
    <property type="match status" value="1"/>
</dbReference>
<dbReference type="InterPro" id="IPR003018">
    <property type="entry name" value="GAF"/>
</dbReference>
<dbReference type="Gene3D" id="3.30.565.10">
    <property type="entry name" value="Histidine kinase-like ATPase, C-terminal domain"/>
    <property type="match status" value="1"/>
</dbReference>
<evidence type="ECO:0000313" key="9">
    <source>
        <dbReference type="EMBL" id="GHO42916.1"/>
    </source>
</evidence>
<dbReference type="Gene3D" id="1.10.287.130">
    <property type="match status" value="1"/>
</dbReference>
<gene>
    <name evidence="9" type="ORF">KSX_10790</name>
</gene>
<dbReference type="InterPro" id="IPR029016">
    <property type="entry name" value="GAF-like_dom_sf"/>
</dbReference>
<dbReference type="EMBL" id="BNJF01000001">
    <property type="protein sequence ID" value="GHO42916.1"/>
    <property type="molecule type" value="Genomic_DNA"/>
</dbReference>
<keyword evidence="6" id="KW-0902">Two-component regulatory system</keyword>
<organism evidence="9 10">
    <name type="scientific">Ktedonospora formicarum</name>
    <dbReference type="NCBI Taxonomy" id="2778364"/>
    <lineage>
        <taxon>Bacteria</taxon>
        <taxon>Bacillati</taxon>
        <taxon>Chloroflexota</taxon>
        <taxon>Ktedonobacteria</taxon>
        <taxon>Ktedonobacterales</taxon>
        <taxon>Ktedonobacteraceae</taxon>
        <taxon>Ktedonospora</taxon>
    </lineage>
</organism>
<dbReference type="InterPro" id="IPR000014">
    <property type="entry name" value="PAS"/>
</dbReference>
<dbReference type="NCBIfam" id="TIGR00229">
    <property type="entry name" value="sensory_box"/>
    <property type="match status" value="1"/>
</dbReference>
<dbReference type="InterPro" id="IPR036097">
    <property type="entry name" value="HisK_dim/P_sf"/>
</dbReference>
<dbReference type="CDD" id="cd00130">
    <property type="entry name" value="PAS"/>
    <property type="match status" value="1"/>
</dbReference>
<dbReference type="SMART" id="SM00388">
    <property type="entry name" value="HisKA"/>
    <property type="match status" value="1"/>
</dbReference>
<dbReference type="SUPFAM" id="SSF55781">
    <property type="entry name" value="GAF domain-like"/>
    <property type="match status" value="1"/>
</dbReference>
<comment type="caution">
    <text evidence="9">The sequence shown here is derived from an EMBL/GenBank/DDBJ whole genome shotgun (WGS) entry which is preliminary data.</text>
</comment>
<evidence type="ECO:0000256" key="4">
    <source>
        <dbReference type="ARBA" id="ARBA00022679"/>
    </source>
</evidence>
<comment type="catalytic activity">
    <reaction evidence="1">
        <text>ATP + protein L-histidine = ADP + protein N-phospho-L-histidine.</text>
        <dbReference type="EC" id="2.7.13.3"/>
    </reaction>
</comment>
<proteinExistence type="predicted"/>
<feature type="domain" description="PAC" evidence="8">
    <location>
        <begin position="618"/>
        <end position="670"/>
    </location>
</feature>
<keyword evidence="4" id="KW-0808">Transferase</keyword>
<dbReference type="Pfam" id="PF08448">
    <property type="entry name" value="PAS_4"/>
    <property type="match status" value="1"/>
</dbReference>
<dbReference type="InterPro" id="IPR036890">
    <property type="entry name" value="HATPase_C_sf"/>
</dbReference>
<dbReference type="InterPro" id="IPR003661">
    <property type="entry name" value="HisK_dim/P_dom"/>
</dbReference>
<dbReference type="Pfam" id="PF13426">
    <property type="entry name" value="PAS_9"/>
    <property type="match status" value="2"/>
</dbReference>
<dbReference type="Proteomes" id="UP000612362">
    <property type="component" value="Unassembled WGS sequence"/>
</dbReference>
<evidence type="ECO:0000256" key="1">
    <source>
        <dbReference type="ARBA" id="ARBA00000085"/>
    </source>
</evidence>
<dbReference type="PANTHER" id="PTHR43047:SF72">
    <property type="entry name" value="OSMOSENSING HISTIDINE PROTEIN KINASE SLN1"/>
    <property type="match status" value="1"/>
</dbReference>
<dbReference type="PROSITE" id="PS50109">
    <property type="entry name" value="HIS_KIN"/>
    <property type="match status" value="1"/>
</dbReference>
<evidence type="ECO:0000259" key="7">
    <source>
        <dbReference type="PROSITE" id="PS50109"/>
    </source>
</evidence>
<dbReference type="PROSITE" id="PS50113">
    <property type="entry name" value="PAC"/>
    <property type="match status" value="2"/>
</dbReference>
<dbReference type="EC" id="2.7.13.3" evidence="2"/>
<dbReference type="GO" id="GO:0005886">
    <property type="term" value="C:plasma membrane"/>
    <property type="evidence" value="ECO:0007669"/>
    <property type="project" value="TreeGrafter"/>
</dbReference>
<dbReference type="InterPro" id="IPR013656">
    <property type="entry name" value="PAS_4"/>
</dbReference>
<evidence type="ECO:0000259" key="8">
    <source>
        <dbReference type="PROSITE" id="PS50113"/>
    </source>
</evidence>
<protein>
    <recommendedName>
        <fullName evidence="2">histidine kinase</fullName>
        <ecNumber evidence="2">2.7.13.3</ecNumber>
    </recommendedName>
</protein>
<dbReference type="PANTHER" id="PTHR43047">
    <property type="entry name" value="TWO-COMPONENT HISTIDINE PROTEIN KINASE"/>
    <property type="match status" value="1"/>
</dbReference>
<dbReference type="SUPFAM" id="SSF47384">
    <property type="entry name" value="Homodimeric domain of signal transducing histidine kinase"/>
    <property type="match status" value="1"/>
</dbReference>
<evidence type="ECO:0000256" key="5">
    <source>
        <dbReference type="ARBA" id="ARBA00022777"/>
    </source>
</evidence>
<dbReference type="InterPro" id="IPR000700">
    <property type="entry name" value="PAS-assoc_C"/>
</dbReference>
<dbReference type="AlphaFoldDB" id="A0A8J3HVS9"/>
<dbReference type="CDD" id="cd00082">
    <property type="entry name" value="HisKA"/>
    <property type="match status" value="1"/>
</dbReference>
<dbReference type="CDD" id="cd00075">
    <property type="entry name" value="HATPase"/>
    <property type="match status" value="1"/>
</dbReference>
<keyword evidence="10" id="KW-1185">Reference proteome</keyword>
<dbReference type="SMART" id="SM00387">
    <property type="entry name" value="HATPase_c"/>
    <property type="match status" value="1"/>
</dbReference>
<dbReference type="RefSeq" id="WP_220192414.1">
    <property type="nucleotide sequence ID" value="NZ_BNJF01000001.1"/>
</dbReference>
<evidence type="ECO:0000256" key="2">
    <source>
        <dbReference type="ARBA" id="ARBA00012438"/>
    </source>
</evidence>
<dbReference type="Gene3D" id="3.30.450.20">
    <property type="entry name" value="PAS domain"/>
    <property type="match status" value="3"/>
</dbReference>
<dbReference type="Pfam" id="PF01590">
    <property type="entry name" value="GAF"/>
    <property type="match status" value="1"/>
</dbReference>
<dbReference type="SUPFAM" id="SSF55785">
    <property type="entry name" value="PYP-like sensor domain (PAS domain)"/>
    <property type="match status" value="3"/>
</dbReference>
<dbReference type="SUPFAM" id="SSF55874">
    <property type="entry name" value="ATPase domain of HSP90 chaperone/DNA topoisomerase II/histidine kinase"/>
    <property type="match status" value="1"/>
</dbReference>
<dbReference type="InterPro" id="IPR035965">
    <property type="entry name" value="PAS-like_dom_sf"/>
</dbReference>
<dbReference type="InterPro" id="IPR005467">
    <property type="entry name" value="His_kinase_dom"/>
</dbReference>
<dbReference type="SMART" id="SM00065">
    <property type="entry name" value="GAF"/>
    <property type="match status" value="1"/>
</dbReference>
<dbReference type="SMART" id="SM00091">
    <property type="entry name" value="PAS"/>
    <property type="match status" value="3"/>
</dbReference>
<dbReference type="PRINTS" id="PR00344">
    <property type="entry name" value="BCTRLSENSOR"/>
</dbReference>
<dbReference type="Gene3D" id="3.30.450.40">
    <property type="match status" value="1"/>
</dbReference>
<dbReference type="InterPro" id="IPR004358">
    <property type="entry name" value="Sig_transdc_His_kin-like_C"/>
</dbReference>
<feature type="domain" description="PAC" evidence="8">
    <location>
        <begin position="445"/>
        <end position="497"/>
    </location>
</feature>
<evidence type="ECO:0000313" key="10">
    <source>
        <dbReference type="Proteomes" id="UP000612362"/>
    </source>
</evidence>
<dbReference type="InterPro" id="IPR003594">
    <property type="entry name" value="HATPase_dom"/>
</dbReference>
<feature type="domain" description="Histidine kinase" evidence="7">
    <location>
        <begin position="674"/>
        <end position="915"/>
    </location>
</feature>
<dbReference type="GO" id="GO:0000155">
    <property type="term" value="F:phosphorelay sensor kinase activity"/>
    <property type="evidence" value="ECO:0007669"/>
    <property type="project" value="InterPro"/>
</dbReference>
<keyword evidence="5" id="KW-0418">Kinase</keyword>
<dbReference type="GO" id="GO:0009927">
    <property type="term" value="F:histidine phosphotransfer kinase activity"/>
    <property type="evidence" value="ECO:0007669"/>
    <property type="project" value="TreeGrafter"/>
</dbReference>
<sequence>MLCNESNHQAKLSGVQAAGKRQPMELVPAMQLEPILEHLSSGVALLDAQTLHIRYVNAYLRALLSDPWDSYQELRGHHLREVIPEEVFLRALPLLQEVANTNQAQHYAEVPYEGLLEIRGRTYWRISLEHVQIAFEGQDNVPTLLVTLEDVTERARSRLHLHAIHTISTAIAGPTALPRVLDRILQALHEMIGAKRCAILLTEQATHKGEPFDIQSNKHTQQTIHIVARQGIHPTSYEWGSREDEHTLFNQVAQSGHALIVPNTNTQPELYLPYIDDHGTACRPGSVLCVPIHIPYEGNDHISIAHERQPTSSTLGTIEVYHKRARGFPSEEVQLLERFAQQAGLAIHNARLFRDVENWARTANRHAHQQEKMMSAIPDGIVIFDPHWQVVGANPAARMLFDWDDEITGLSLQQLVKRSAPILPLSITEKPDFVTILEERAQKRASDEMKLINSEGRAYTLRCSYTPIPDEQENIFAYIIVYHDVTEGAAALERIEAEVIKRTRELAQHNIALQQSKAEQELTNARLQLLLKRMPSGVLLVDAPHTTINLINRRGVQLLQKMGAPLEPLDDPDLAAQQALGLECDTLLHNLAMHDSSGRLVPYEERPMHLALFKGQASEAELSLILEDGSIMCLLINAAPMLSAGGTITSAVVVMHDISRTKALERTREDLFNTMAHELKTPLANIRAHLSALLTPDLRVTQEEQMNYLQTADEQVERLVGMVNHFLDASRVEAGALRLDREPIIIPELFEDLQERLEALISDSQIQLQILLPEELPAVDGDYELLMSVLTNLLSNAFNYAPDGDIIQLEAKIARGGKGRRGPGVTLRVTDHGPGMSAEKQKAIFQRFYTFSSMSTRSQESLTLPRKRGSARWSPGTGLGLYISRGIIEAHGSKLTLKTSPGQGASFAFTLPVHAAHEPQK</sequence>
<reference evidence="9" key="1">
    <citation type="submission" date="2020-10" db="EMBL/GenBank/DDBJ databases">
        <title>Taxonomic study of unclassified bacteria belonging to the class Ktedonobacteria.</title>
        <authorList>
            <person name="Yabe S."/>
            <person name="Wang C.M."/>
            <person name="Zheng Y."/>
            <person name="Sakai Y."/>
            <person name="Cavaletti L."/>
            <person name="Monciardini P."/>
            <person name="Donadio S."/>
        </authorList>
    </citation>
    <scope>NUCLEOTIDE SEQUENCE</scope>
    <source>
        <strain evidence="9">SOSP1-1</strain>
    </source>
</reference>
<evidence type="ECO:0000256" key="3">
    <source>
        <dbReference type="ARBA" id="ARBA00022553"/>
    </source>
</evidence>
<dbReference type="Pfam" id="PF02518">
    <property type="entry name" value="HATPase_c"/>
    <property type="match status" value="1"/>
</dbReference>
<keyword evidence="3" id="KW-0597">Phosphoprotein</keyword>
<accession>A0A8J3HVS9</accession>
<name>A0A8J3HVS9_9CHLR</name>
<evidence type="ECO:0000256" key="6">
    <source>
        <dbReference type="ARBA" id="ARBA00023012"/>
    </source>
</evidence>